<protein>
    <submittedName>
        <fullName evidence="2">Uncharacterized protein</fullName>
    </submittedName>
</protein>
<reference evidence="2" key="1">
    <citation type="submission" date="2021-03" db="EMBL/GenBank/DDBJ databases">
        <title>Draft genome sequence of rust myrtle Austropuccinia psidii MF-1, a brazilian biotype.</title>
        <authorList>
            <person name="Quecine M.C."/>
            <person name="Pachon D.M.R."/>
            <person name="Bonatelli M.L."/>
            <person name="Correr F.H."/>
            <person name="Franceschini L.M."/>
            <person name="Leite T.F."/>
            <person name="Margarido G.R.A."/>
            <person name="Almeida C.A."/>
            <person name="Ferrarezi J.A."/>
            <person name="Labate C.A."/>
        </authorList>
    </citation>
    <scope>NUCLEOTIDE SEQUENCE</scope>
    <source>
        <strain evidence="2">MF-1</strain>
    </source>
</reference>
<feature type="compositionally biased region" description="Low complexity" evidence="1">
    <location>
        <begin position="39"/>
        <end position="53"/>
    </location>
</feature>
<accession>A0A9Q3IHS2</accession>
<keyword evidence="3" id="KW-1185">Reference proteome</keyword>
<name>A0A9Q3IHS2_9BASI</name>
<dbReference type="AlphaFoldDB" id="A0A9Q3IHS2"/>
<gene>
    <name evidence="2" type="ORF">O181_083326</name>
</gene>
<feature type="region of interest" description="Disordered" evidence="1">
    <location>
        <begin position="34"/>
        <end position="68"/>
    </location>
</feature>
<dbReference type="EMBL" id="AVOT02048383">
    <property type="protein sequence ID" value="MBW0543611.1"/>
    <property type="molecule type" value="Genomic_DNA"/>
</dbReference>
<dbReference type="Proteomes" id="UP000765509">
    <property type="component" value="Unassembled WGS sequence"/>
</dbReference>
<evidence type="ECO:0000313" key="2">
    <source>
        <dbReference type="EMBL" id="MBW0543611.1"/>
    </source>
</evidence>
<evidence type="ECO:0000313" key="3">
    <source>
        <dbReference type="Proteomes" id="UP000765509"/>
    </source>
</evidence>
<sequence>MAFLGHLDPLQPLQSVLSLGCRPIGPLLAYSNEAKRGQRGQPSSPQGQVGPKPQLDPPEPKFSTNPLDPKLAKELLDTNLTINPIGPIFGHGPISQPWPLETTRGHQISSAWCIYGIIYHYEPFLRSNSMVTFSGPNSTIQYQGLKIQHPSPRMIIQLISLTCYGGNQKTLQGSQPPVSAGVGLVHYSGLFKRENSHEVLHQFNQSSRHQVFQNSLDNSIHPYRPHSINLYGLGSIRTFHIPLCEFHHTVQISRRPELYFLIRTMQSIDSPSRISLSVFPIYWSPFSTWGLFPQLINILDLFLSLFSFTLL</sequence>
<proteinExistence type="predicted"/>
<evidence type="ECO:0000256" key="1">
    <source>
        <dbReference type="SAM" id="MobiDB-lite"/>
    </source>
</evidence>
<feature type="non-terminal residue" evidence="2">
    <location>
        <position position="311"/>
    </location>
</feature>
<organism evidence="2 3">
    <name type="scientific">Austropuccinia psidii MF-1</name>
    <dbReference type="NCBI Taxonomy" id="1389203"/>
    <lineage>
        <taxon>Eukaryota</taxon>
        <taxon>Fungi</taxon>
        <taxon>Dikarya</taxon>
        <taxon>Basidiomycota</taxon>
        <taxon>Pucciniomycotina</taxon>
        <taxon>Pucciniomycetes</taxon>
        <taxon>Pucciniales</taxon>
        <taxon>Sphaerophragmiaceae</taxon>
        <taxon>Austropuccinia</taxon>
    </lineage>
</organism>
<comment type="caution">
    <text evidence="2">The sequence shown here is derived from an EMBL/GenBank/DDBJ whole genome shotgun (WGS) entry which is preliminary data.</text>
</comment>